<dbReference type="RefSeq" id="WP_267769943.1">
    <property type="nucleotide sequence ID" value="NZ_JAPNKE010000002.1"/>
</dbReference>
<comment type="caution">
    <text evidence="1">The sequence shown here is derived from an EMBL/GenBank/DDBJ whole genome shotgun (WGS) entry which is preliminary data.</text>
</comment>
<name>A0A9X3IXC8_9BACT</name>
<protein>
    <submittedName>
        <fullName evidence="1">Uncharacterized protein</fullName>
    </submittedName>
</protein>
<dbReference type="EMBL" id="JAPNKE010000002">
    <property type="protein sequence ID" value="MCY1007331.1"/>
    <property type="molecule type" value="Genomic_DNA"/>
</dbReference>
<dbReference type="Proteomes" id="UP001150924">
    <property type="component" value="Unassembled WGS sequence"/>
</dbReference>
<keyword evidence="2" id="KW-1185">Reference proteome</keyword>
<organism evidence="1 2">
    <name type="scientific">Nannocystis pusilla</name>
    <dbReference type="NCBI Taxonomy" id="889268"/>
    <lineage>
        <taxon>Bacteria</taxon>
        <taxon>Pseudomonadati</taxon>
        <taxon>Myxococcota</taxon>
        <taxon>Polyangia</taxon>
        <taxon>Nannocystales</taxon>
        <taxon>Nannocystaceae</taxon>
        <taxon>Nannocystis</taxon>
    </lineage>
</organism>
<reference evidence="1" key="1">
    <citation type="submission" date="2022-11" db="EMBL/GenBank/DDBJ databases">
        <title>Minimal conservation of predation-associated metabolite biosynthetic gene clusters underscores biosynthetic potential of Myxococcota including descriptions for ten novel species: Archangium lansinium sp. nov., Myxococcus landrumus sp. nov., Nannocystis bai.</title>
        <authorList>
            <person name="Ahearne A."/>
            <person name="Stevens C."/>
            <person name="Phillips K."/>
        </authorList>
    </citation>
    <scope>NUCLEOTIDE SEQUENCE</scope>
    <source>
        <strain evidence="1">Na p29</strain>
    </source>
</reference>
<gene>
    <name evidence="1" type="ORF">OV079_17585</name>
</gene>
<sequence length="48" mass="4956">MALTDLSLQPGEYVDALTGEAFTLAPAASVPMAPRSQRVLLPAGDPCL</sequence>
<dbReference type="AlphaFoldDB" id="A0A9X3IXC8"/>
<accession>A0A9X3IXC8</accession>
<proteinExistence type="predicted"/>
<evidence type="ECO:0000313" key="1">
    <source>
        <dbReference type="EMBL" id="MCY1007331.1"/>
    </source>
</evidence>
<evidence type="ECO:0000313" key="2">
    <source>
        <dbReference type="Proteomes" id="UP001150924"/>
    </source>
</evidence>